<feature type="chain" id="PRO_5034772193" description="Granulocyte colony-stimulating factor" evidence="3">
    <location>
        <begin position="23"/>
        <end position="160"/>
    </location>
</feature>
<dbReference type="PANTHER" id="PTHR10511">
    <property type="entry name" value="GRANULOCYTE COLONY-STIMULATING FACTOR"/>
    <property type="match status" value="1"/>
</dbReference>
<dbReference type="InterPro" id="IPR009079">
    <property type="entry name" value="4_helix_cytokine-like_core"/>
</dbReference>
<dbReference type="Pfam" id="PF16647">
    <property type="entry name" value="GCSF"/>
    <property type="match status" value="1"/>
</dbReference>
<reference evidence="4" key="1">
    <citation type="submission" date="2025-08" db="UniProtKB">
        <authorList>
            <consortium name="Ensembl"/>
        </authorList>
    </citation>
    <scope>IDENTIFICATION</scope>
</reference>
<sequence>RSVNHCVLLWILKLWMCPEVGALSPPASTPSSALVEQLMMVKRMQAEGARMQVRSLASHRCCSPVTLVLLGHILQFPLPTVSSIPTQACIAPGCLNRLFWGLHLRHTFLKAFPGISQESAPLAKDILKKEVNHKATPSWRQAKDLTFAPSFLPPRGTLPT</sequence>
<accession>A0A8D0UY63</accession>
<organism evidence="4 5">
    <name type="scientific">Sus scrofa</name>
    <name type="common">Pig</name>
    <dbReference type="NCBI Taxonomy" id="9823"/>
    <lineage>
        <taxon>Eukaryota</taxon>
        <taxon>Metazoa</taxon>
        <taxon>Chordata</taxon>
        <taxon>Craniata</taxon>
        <taxon>Vertebrata</taxon>
        <taxon>Euteleostomi</taxon>
        <taxon>Mammalia</taxon>
        <taxon>Eutheria</taxon>
        <taxon>Laurasiatheria</taxon>
        <taxon>Artiodactyla</taxon>
        <taxon>Suina</taxon>
        <taxon>Suidae</taxon>
        <taxon>Sus</taxon>
    </lineage>
</organism>
<dbReference type="AlphaFoldDB" id="A0A8D0UY63"/>
<dbReference type="GO" id="GO:0005125">
    <property type="term" value="F:cytokine activity"/>
    <property type="evidence" value="ECO:0007669"/>
    <property type="project" value="InterPro"/>
</dbReference>
<proteinExistence type="predicted"/>
<evidence type="ECO:0000313" key="5">
    <source>
        <dbReference type="Proteomes" id="UP000694727"/>
    </source>
</evidence>
<dbReference type="Ensembl" id="ENSSSCT00025087598.1">
    <property type="protein sequence ID" value="ENSSSCP00025038180.1"/>
    <property type="gene ID" value="ENSSSCG00025063849.1"/>
</dbReference>
<dbReference type="PANTHER" id="PTHR10511:SF2">
    <property type="entry name" value="GRANULOCYTE COLONY-STIMULATING FACTOR"/>
    <property type="match status" value="1"/>
</dbReference>
<dbReference type="Proteomes" id="UP000694727">
    <property type="component" value="Unplaced"/>
</dbReference>
<evidence type="ECO:0000256" key="1">
    <source>
        <dbReference type="ARBA" id="ARBA00019452"/>
    </source>
</evidence>
<comment type="function">
    <text evidence="2">Granulocyte/macrophage colony-stimulating factors are cytokines that act in hematopoiesis by controlling the production, differentiation, and function of 2 related white cell populations of the blood, the granulocytes and the monocytes-macrophages. This CSF induces granulocytes.</text>
</comment>
<evidence type="ECO:0000256" key="3">
    <source>
        <dbReference type="SAM" id="SignalP"/>
    </source>
</evidence>
<evidence type="ECO:0000313" key="4">
    <source>
        <dbReference type="Ensembl" id="ENSSSCP00025038180.1"/>
    </source>
</evidence>
<evidence type="ECO:0000256" key="2">
    <source>
        <dbReference type="ARBA" id="ARBA00024794"/>
    </source>
</evidence>
<dbReference type="Gene3D" id="1.20.1250.10">
    <property type="match status" value="1"/>
</dbReference>
<dbReference type="SUPFAM" id="SSF47266">
    <property type="entry name" value="4-helical cytokines"/>
    <property type="match status" value="1"/>
</dbReference>
<feature type="signal peptide" evidence="3">
    <location>
        <begin position="1"/>
        <end position="22"/>
    </location>
</feature>
<protein>
    <recommendedName>
        <fullName evidence="1">Granulocyte colony-stimulating factor</fullName>
    </recommendedName>
</protein>
<dbReference type="InterPro" id="IPR040117">
    <property type="entry name" value="GCSF/MGF"/>
</dbReference>
<keyword evidence="3" id="KW-0732">Signal</keyword>
<name>A0A8D0UY63_PIG</name>
<dbReference type="GO" id="GO:0045639">
    <property type="term" value="P:positive regulation of myeloid cell differentiation"/>
    <property type="evidence" value="ECO:0007669"/>
    <property type="project" value="InterPro"/>
</dbReference>